<evidence type="ECO:0000313" key="10">
    <source>
        <dbReference type="Proteomes" id="UP000028990"/>
    </source>
</evidence>
<dbReference type="EMBL" id="KN125364">
    <property type="protein sequence ID" value="KFO18544.1"/>
    <property type="molecule type" value="Genomic_DNA"/>
</dbReference>
<keyword evidence="4 6" id="KW-0472">Membrane</keyword>
<dbReference type="PANTHER" id="PTHR12035">
    <property type="entry name" value="SIALIC ACID BINDING IMMUNOGLOBULIN-LIKE LECTIN"/>
    <property type="match status" value="1"/>
</dbReference>
<feature type="domain" description="Ig-like" evidence="8">
    <location>
        <begin position="151"/>
        <end position="233"/>
    </location>
</feature>
<dbReference type="Gene3D" id="2.60.40.10">
    <property type="entry name" value="Immunoglobulins"/>
    <property type="match status" value="2"/>
</dbReference>
<comment type="subcellular location">
    <subcellularLocation>
        <location evidence="1">Membrane</location>
        <topology evidence="1">Single-pass membrane protein</topology>
    </subcellularLocation>
</comment>
<dbReference type="eggNOG" id="ENOG502S41V">
    <property type="taxonomic scope" value="Eukaryota"/>
</dbReference>
<dbReference type="PANTHER" id="PTHR12035:SF138">
    <property type="entry name" value="SIALIC ACID-BINDING IG-LIKE LECTIN 9"/>
    <property type="match status" value="1"/>
</dbReference>
<dbReference type="GO" id="GO:0007155">
    <property type="term" value="P:cell adhesion"/>
    <property type="evidence" value="ECO:0007669"/>
    <property type="project" value="TreeGrafter"/>
</dbReference>
<evidence type="ECO:0000256" key="7">
    <source>
        <dbReference type="SAM" id="SignalP"/>
    </source>
</evidence>
<dbReference type="InterPro" id="IPR007110">
    <property type="entry name" value="Ig-like_dom"/>
</dbReference>
<evidence type="ECO:0000256" key="4">
    <source>
        <dbReference type="ARBA" id="ARBA00023136"/>
    </source>
</evidence>
<feature type="transmembrane region" description="Helical" evidence="6">
    <location>
        <begin position="252"/>
        <end position="276"/>
    </location>
</feature>
<sequence>MLLLLLLLLLLLPARLLWAQEGAWWRDFSLKVQSRVKVQEGLCVHVPCVFTTLGEWTESDAAHGYCWWLGWAPCEAPGRPSVLPGPESRWTEPSGSEPGLGSCPLPCLLITQAPVPLPLSLRLNLPPLCLLPCPSRNRFATLTLRVFSTAPTALANGSSLPVVAGQALRLLCAVDSDPPARLTWSWGNLTLCPSEPANPGVLELTPQHLRGEGEFTCRAQNSLGSQRASLSLSLQDHEGLPPKGLGVTGVTLGAVAGAGTTALLFLSFCIVLVIIWSCRKKSAKPAASKRDPIGTSSLASQGPLVESQPDDSSSHQPPPSVTALSSEEEEEIHYASLSFHRVKPRDPQDHQSITSEYSEIKIHE</sequence>
<evidence type="ECO:0000256" key="6">
    <source>
        <dbReference type="SAM" id="Phobius"/>
    </source>
</evidence>
<protein>
    <submittedName>
        <fullName evidence="9">Sialic acid-binding Ig-like lectin 8</fullName>
    </submittedName>
</protein>
<keyword evidence="2 6" id="KW-0812">Transmembrane</keyword>
<dbReference type="SUPFAM" id="SSF48726">
    <property type="entry name" value="Immunoglobulin"/>
    <property type="match status" value="1"/>
</dbReference>
<dbReference type="InterPro" id="IPR013098">
    <property type="entry name" value="Ig_I-set"/>
</dbReference>
<dbReference type="InterPro" id="IPR036179">
    <property type="entry name" value="Ig-like_dom_sf"/>
</dbReference>
<dbReference type="AlphaFoldDB" id="A0A091CJ53"/>
<gene>
    <name evidence="9" type="ORF">H920_20063</name>
</gene>
<keyword evidence="9" id="KW-0430">Lectin</keyword>
<feature type="signal peptide" evidence="7">
    <location>
        <begin position="1"/>
        <end position="19"/>
    </location>
</feature>
<feature type="region of interest" description="Disordered" evidence="5">
    <location>
        <begin position="286"/>
        <end position="364"/>
    </location>
</feature>
<keyword evidence="7" id="KW-0732">Signal</keyword>
<keyword evidence="3 6" id="KW-1133">Transmembrane helix</keyword>
<dbReference type="GO" id="GO:0030246">
    <property type="term" value="F:carbohydrate binding"/>
    <property type="evidence" value="ECO:0007669"/>
    <property type="project" value="UniProtKB-KW"/>
</dbReference>
<evidence type="ECO:0000313" key="9">
    <source>
        <dbReference type="EMBL" id="KFO18544.1"/>
    </source>
</evidence>
<evidence type="ECO:0000256" key="1">
    <source>
        <dbReference type="ARBA" id="ARBA00004167"/>
    </source>
</evidence>
<dbReference type="Pfam" id="PF07679">
    <property type="entry name" value="I-set"/>
    <property type="match status" value="1"/>
</dbReference>
<feature type="chain" id="PRO_5001872164" evidence="7">
    <location>
        <begin position="20"/>
        <end position="364"/>
    </location>
</feature>
<evidence type="ECO:0000256" key="3">
    <source>
        <dbReference type="ARBA" id="ARBA00022989"/>
    </source>
</evidence>
<dbReference type="InterPro" id="IPR051036">
    <property type="entry name" value="SIGLEC"/>
</dbReference>
<keyword evidence="10" id="KW-1185">Reference proteome</keyword>
<proteinExistence type="predicted"/>
<reference evidence="9 10" key="1">
    <citation type="submission" date="2013-11" db="EMBL/GenBank/DDBJ databases">
        <title>The Damaraland mole rat (Fukomys damarensis) genome and evolution of African mole rats.</title>
        <authorList>
            <person name="Gladyshev V.N."/>
            <person name="Fang X."/>
        </authorList>
    </citation>
    <scope>NUCLEOTIDE SEQUENCE [LARGE SCALE GENOMIC DNA]</scope>
    <source>
        <tissue evidence="9">Liver</tissue>
    </source>
</reference>
<evidence type="ECO:0000256" key="2">
    <source>
        <dbReference type="ARBA" id="ARBA00022692"/>
    </source>
</evidence>
<dbReference type="GO" id="GO:0033691">
    <property type="term" value="F:sialic acid binding"/>
    <property type="evidence" value="ECO:0007669"/>
    <property type="project" value="TreeGrafter"/>
</dbReference>
<dbReference type="InterPro" id="IPR013783">
    <property type="entry name" value="Ig-like_fold"/>
</dbReference>
<dbReference type="GO" id="GO:0005886">
    <property type="term" value="C:plasma membrane"/>
    <property type="evidence" value="ECO:0007669"/>
    <property type="project" value="TreeGrafter"/>
</dbReference>
<name>A0A091CJ53_FUKDA</name>
<dbReference type="PROSITE" id="PS50835">
    <property type="entry name" value="IG_LIKE"/>
    <property type="match status" value="1"/>
</dbReference>
<accession>A0A091CJ53</accession>
<evidence type="ECO:0000256" key="5">
    <source>
        <dbReference type="SAM" id="MobiDB-lite"/>
    </source>
</evidence>
<organism evidence="9 10">
    <name type="scientific">Fukomys damarensis</name>
    <name type="common">Damaraland mole rat</name>
    <name type="synonym">Cryptomys damarensis</name>
    <dbReference type="NCBI Taxonomy" id="885580"/>
    <lineage>
        <taxon>Eukaryota</taxon>
        <taxon>Metazoa</taxon>
        <taxon>Chordata</taxon>
        <taxon>Craniata</taxon>
        <taxon>Vertebrata</taxon>
        <taxon>Euteleostomi</taxon>
        <taxon>Mammalia</taxon>
        <taxon>Eutheria</taxon>
        <taxon>Euarchontoglires</taxon>
        <taxon>Glires</taxon>
        <taxon>Rodentia</taxon>
        <taxon>Hystricomorpha</taxon>
        <taxon>Bathyergidae</taxon>
        <taxon>Fukomys</taxon>
    </lineage>
</organism>
<dbReference type="Proteomes" id="UP000028990">
    <property type="component" value="Unassembled WGS sequence"/>
</dbReference>
<evidence type="ECO:0000259" key="8">
    <source>
        <dbReference type="PROSITE" id="PS50835"/>
    </source>
</evidence>